<comment type="caution">
    <text evidence="1">The sequence shown here is derived from an EMBL/GenBank/DDBJ whole genome shotgun (WGS) entry which is preliminary data.</text>
</comment>
<organism evidence="1 2">
    <name type="scientific">Pleurotus eryngii</name>
    <name type="common">Boletus of the steppes</name>
    <dbReference type="NCBI Taxonomy" id="5323"/>
    <lineage>
        <taxon>Eukaryota</taxon>
        <taxon>Fungi</taxon>
        <taxon>Dikarya</taxon>
        <taxon>Basidiomycota</taxon>
        <taxon>Agaricomycotina</taxon>
        <taxon>Agaricomycetes</taxon>
        <taxon>Agaricomycetidae</taxon>
        <taxon>Agaricales</taxon>
        <taxon>Pleurotineae</taxon>
        <taxon>Pleurotaceae</taxon>
        <taxon>Pleurotus</taxon>
    </lineage>
</organism>
<evidence type="ECO:0000313" key="2">
    <source>
        <dbReference type="Proteomes" id="UP000807025"/>
    </source>
</evidence>
<proteinExistence type="predicted"/>
<evidence type="ECO:0000313" key="1">
    <source>
        <dbReference type="EMBL" id="KAF9490228.1"/>
    </source>
</evidence>
<keyword evidence="2" id="KW-1185">Reference proteome</keyword>
<dbReference type="AlphaFoldDB" id="A0A9P5ZND8"/>
<gene>
    <name evidence="1" type="ORF">BDN71DRAFT_1454788</name>
</gene>
<dbReference type="EMBL" id="MU154647">
    <property type="protein sequence ID" value="KAF9490228.1"/>
    <property type="molecule type" value="Genomic_DNA"/>
</dbReference>
<protein>
    <submittedName>
        <fullName evidence="1">Uncharacterized protein</fullName>
    </submittedName>
</protein>
<dbReference type="Proteomes" id="UP000807025">
    <property type="component" value="Unassembled WGS sequence"/>
</dbReference>
<name>A0A9P5ZND8_PLEER</name>
<accession>A0A9P5ZND8</accession>
<sequence>MAVWTEGLPAQWASKHLARLVELFIGWGEQSAVVSGDIKRLASLGCRDLSFDSLPMPFVFPLVVWHPR</sequence>
<reference evidence="1" key="1">
    <citation type="submission" date="2020-11" db="EMBL/GenBank/DDBJ databases">
        <authorList>
            <consortium name="DOE Joint Genome Institute"/>
            <person name="Ahrendt S."/>
            <person name="Riley R."/>
            <person name="Andreopoulos W."/>
            <person name="Labutti K."/>
            <person name="Pangilinan J."/>
            <person name="Ruiz-Duenas F.J."/>
            <person name="Barrasa J.M."/>
            <person name="Sanchez-Garcia M."/>
            <person name="Camarero S."/>
            <person name="Miyauchi S."/>
            <person name="Serrano A."/>
            <person name="Linde D."/>
            <person name="Babiker R."/>
            <person name="Drula E."/>
            <person name="Ayuso-Fernandez I."/>
            <person name="Pacheco R."/>
            <person name="Padilla G."/>
            <person name="Ferreira P."/>
            <person name="Barriuso J."/>
            <person name="Kellner H."/>
            <person name="Castanera R."/>
            <person name="Alfaro M."/>
            <person name="Ramirez L."/>
            <person name="Pisabarro A.G."/>
            <person name="Kuo A."/>
            <person name="Tritt A."/>
            <person name="Lipzen A."/>
            <person name="He G."/>
            <person name="Yan M."/>
            <person name="Ng V."/>
            <person name="Cullen D."/>
            <person name="Martin F."/>
            <person name="Rosso M.-N."/>
            <person name="Henrissat B."/>
            <person name="Hibbett D."/>
            <person name="Martinez A.T."/>
            <person name="Grigoriev I.V."/>
        </authorList>
    </citation>
    <scope>NUCLEOTIDE SEQUENCE</scope>
    <source>
        <strain evidence="1">ATCC 90797</strain>
    </source>
</reference>